<gene>
    <name evidence="2" type="ORF">C1280_31010</name>
</gene>
<evidence type="ECO:0000313" key="2">
    <source>
        <dbReference type="EMBL" id="AWM40977.1"/>
    </source>
</evidence>
<protein>
    <submittedName>
        <fullName evidence="2">Uncharacterized protein</fullName>
    </submittedName>
</protein>
<reference evidence="2 3" key="1">
    <citation type="submission" date="2018-01" db="EMBL/GenBank/DDBJ databases">
        <title>G. obscuriglobus.</title>
        <authorList>
            <person name="Franke J."/>
            <person name="Blomberg W."/>
            <person name="Selmecki A."/>
        </authorList>
    </citation>
    <scope>NUCLEOTIDE SEQUENCE [LARGE SCALE GENOMIC DNA]</scope>
    <source>
        <strain evidence="2 3">DSM 5831</strain>
    </source>
</reference>
<evidence type="ECO:0000256" key="1">
    <source>
        <dbReference type="SAM" id="MobiDB-lite"/>
    </source>
</evidence>
<feature type="compositionally biased region" description="Polar residues" evidence="1">
    <location>
        <begin position="38"/>
        <end position="51"/>
    </location>
</feature>
<organism evidence="2 3">
    <name type="scientific">Gemmata obscuriglobus</name>
    <dbReference type="NCBI Taxonomy" id="114"/>
    <lineage>
        <taxon>Bacteria</taxon>
        <taxon>Pseudomonadati</taxon>
        <taxon>Planctomycetota</taxon>
        <taxon>Planctomycetia</taxon>
        <taxon>Gemmatales</taxon>
        <taxon>Gemmataceae</taxon>
        <taxon>Gemmata</taxon>
    </lineage>
</organism>
<sequence length="61" mass="6667">MRKYDRRYVNRMTRSDAARSLLPNPLTRVELPPAPPQTRVSGVTGPLNTSHPPGAGSTPAR</sequence>
<proteinExistence type="predicted"/>
<keyword evidence="3" id="KW-1185">Reference proteome</keyword>
<feature type="region of interest" description="Disordered" evidence="1">
    <location>
        <begin position="1"/>
        <end position="61"/>
    </location>
</feature>
<dbReference type="EMBL" id="CP025958">
    <property type="protein sequence ID" value="AWM40977.1"/>
    <property type="molecule type" value="Genomic_DNA"/>
</dbReference>
<name>A0A2Z3HBQ7_9BACT</name>
<dbReference type="AlphaFoldDB" id="A0A2Z3HBQ7"/>
<dbReference type="RefSeq" id="WP_010045760.1">
    <property type="nucleotide sequence ID" value="NZ_CP025958.1"/>
</dbReference>
<evidence type="ECO:0000313" key="3">
    <source>
        <dbReference type="Proteomes" id="UP000245802"/>
    </source>
</evidence>
<dbReference type="KEGG" id="gog:C1280_31010"/>
<dbReference type="Proteomes" id="UP000245802">
    <property type="component" value="Chromosome"/>
</dbReference>
<accession>A0A2Z3HBQ7</accession>